<dbReference type="AlphaFoldDB" id="A0A5B6UFM8"/>
<dbReference type="InterPro" id="IPR043502">
    <property type="entry name" value="DNA/RNA_pol_sf"/>
</dbReference>
<dbReference type="CDD" id="cd01647">
    <property type="entry name" value="RT_LTR"/>
    <property type="match status" value="1"/>
</dbReference>
<feature type="domain" description="Reverse transcriptase/retrotransposon-derived protein RNase H-like" evidence="1">
    <location>
        <begin position="254"/>
        <end position="321"/>
    </location>
</feature>
<dbReference type="Gene3D" id="3.30.70.270">
    <property type="match status" value="3"/>
</dbReference>
<protein>
    <submittedName>
        <fullName evidence="2">Retrovirus-related Pol polyprotein from transposon 412 family</fullName>
    </submittedName>
</protein>
<dbReference type="OrthoDB" id="1227471at2759"/>
<dbReference type="Gene3D" id="3.10.10.10">
    <property type="entry name" value="HIV Type 1 Reverse Transcriptase, subunit A, domain 1"/>
    <property type="match status" value="1"/>
</dbReference>
<dbReference type="SUPFAM" id="SSF56672">
    <property type="entry name" value="DNA/RNA polymerases"/>
    <property type="match status" value="1"/>
</dbReference>
<comment type="caution">
    <text evidence="2">The sequence shown here is derived from an EMBL/GenBank/DDBJ whole genome shotgun (WGS) entry which is preliminary data.</text>
</comment>
<dbReference type="InterPro" id="IPR041577">
    <property type="entry name" value="RT_RNaseH_2"/>
</dbReference>
<gene>
    <name evidence="2" type="ORF">EPI10_019012</name>
</gene>
<dbReference type="InterPro" id="IPR043128">
    <property type="entry name" value="Rev_trsase/Diguanyl_cyclase"/>
</dbReference>
<dbReference type="Pfam" id="PF17919">
    <property type="entry name" value="RT_RNaseH_2"/>
    <property type="match status" value="1"/>
</dbReference>
<reference evidence="3" key="1">
    <citation type="journal article" date="2019" name="Plant Biotechnol. J.">
        <title>Genome sequencing of the Australian wild diploid species Gossypium australe highlights disease resistance and delayed gland morphogenesis.</title>
        <authorList>
            <person name="Cai Y."/>
            <person name="Cai X."/>
            <person name="Wang Q."/>
            <person name="Wang P."/>
            <person name="Zhang Y."/>
            <person name="Cai C."/>
            <person name="Xu Y."/>
            <person name="Wang K."/>
            <person name="Zhou Z."/>
            <person name="Wang C."/>
            <person name="Geng S."/>
            <person name="Li B."/>
            <person name="Dong Q."/>
            <person name="Hou Y."/>
            <person name="Wang H."/>
            <person name="Ai P."/>
            <person name="Liu Z."/>
            <person name="Yi F."/>
            <person name="Sun M."/>
            <person name="An G."/>
            <person name="Cheng J."/>
            <person name="Zhang Y."/>
            <person name="Shi Q."/>
            <person name="Xie Y."/>
            <person name="Shi X."/>
            <person name="Chang Y."/>
            <person name="Huang F."/>
            <person name="Chen Y."/>
            <person name="Hong S."/>
            <person name="Mi L."/>
            <person name="Sun Q."/>
            <person name="Zhang L."/>
            <person name="Zhou B."/>
            <person name="Peng R."/>
            <person name="Zhang X."/>
            <person name="Liu F."/>
        </authorList>
    </citation>
    <scope>NUCLEOTIDE SEQUENCE [LARGE SCALE GENOMIC DNA]</scope>
    <source>
        <strain evidence="3">cv. PA1801</strain>
    </source>
</reference>
<proteinExistence type="predicted"/>
<dbReference type="Proteomes" id="UP000325315">
    <property type="component" value="Unassembled WGS sequence"/>
</dbReference>
<evidence type="ECO:0000313" key="3">
    <source>
        <dbReference type="Proteomes" id="UP000325315"/>
    </source>
</evidence>
<keyword evidence="3" id="KW-1185">Reference proteome</keyword>
<accession>A0A5B6UFM8</accession>
<sequence>MMSVMSVNPPKRQCQQEKWNIEFGNEDVELMCDEDRNDPMVVTTTIADYENNEDGGGNILYEDQIFDKDRDQFYVIRPANSETISHVICEVSNMVVVKMENGKWKMCIDFTNLNKVCPKDKFPLPSIERLVDASAGHSLEVHVDDMLVKSSTMEEHLQNLLEVFVFLKTLNMNLNPKKYAFGVRADRFLGFMISKRGIEVNPKKIRSILEMPHPQTIKDIQCLMGRIVAINRFIFRVADKCLPFFKALRTSFLWTEECQIAFEKLNLYLTSPPFLKLPRVGETLYLYLATLKEIVAAVLVRAEDIRQFLVYYVSKIKQLARNDNTRADALSKLASSIVIKQRRKILLEYRDTSIYGMPHVLSINREETWITHIVRTLQGMYDYLDKKELIKLQRKFVRYTFLKGVLYREGSLYPLLRFLSPSEAEYVMRKIHEGIYGDHLGRRLLTQKIFRQSLRTTHFNEDVNQEAIKLNLDLINEFREASEIRNAERA</sequence>
<dbReference type="EMBL" id="SMMG02000012">
    <property type="protein sequence ID" value="KAA3456053.1"/>
    <property type="molecule type" value="Genomic_DNA"/>
</dbReference>
<dbReference type="PANTHER" id="PTHR48475">
    <property type="entry name" value="RIBONUCLEASE H"/>
    <property type="match status" value="1"/>
</dbReference>
<evidence type="ECO:0000313" key="2">
    <source>
        <dbReference type="EMBL" id="KAA3456053.1"/>
    </source>
</evidence>
<name>A0A5B6UFM8_9ROSI</name>
<evidence type="ECO:0000259" key="1">
    <source>
        <dbReference type="Pfam" id="PF17919"/>
    </source>
</evidence>
<dbReference type="PANTHER" id="PTHR48475:SF2">
    <property type="entry name" value="RIBONUCLEASE H"/>
    <property type="match status" value="1"/>
</dbReference>
<organism evidence="2 3">
    <name type="scientific">Gossypium australe</name>
    <dbReference type="NCBI Taxonomy" id="47621"/>
    <lineage>
        <taxon>Eukaryota</taxon>
        <taxon>Viridiplantae</taxon>
        <taxon>Streptophyta</taxon>
        <taxon>Embryophyta</taxon>
        <taxon>Tracheophyta</taxon>
        <taxon>Spermatophyta</taxon>
        <taxon>Magnoliopsida</taxon>
        <taxon>eudicotyledons</taxon>
        <taxon>Gunneridae</taxon>
        <taxon>Pentapetalae</taxon>
        <taxon>rosids</taxon>
        <taxon>malvids</taxon>
        <taxon>Malvales</taxon>
        <taxon>Malvaceae</taxon>
        <taxon>Malvoideae</taxon>
        <taxon>Gossypium</taxon>
    </lineage>
</organism>